<feature type="compositionally biased region" description="Polar residues" evidence="1">
    <location>
        <begin position="743"/>
        <end position="760"/>
    </location>
</feature>
<feature type="domain" description="Heterokaryon incompatibility" evidence="2">
    <location>
        <begin position="199"/>
        <end position="359"/>
    </location>
</feature>
<feature type="compositionally biased region" description="Basic and acidic residues" evidence="1">
    <location>
        <begin position="700"/>
        <end position="711"/>
    </location>
</feature>
<dbReference type="Proteomes" id="UP001172155">
    <property type="component" value="Unassembled WGS sequence"/>
</dbReference>
<name>A0AA40BTG5_9PEZI</name>
<dbReference type="Pfam" id="PF06985">
    <property type="entry name" value="HET"/>
    <property type="match status" value="1"/>
</dbReference>
<gene>
    <name evidence="3" type="ORF">B0T18DRAFT_352168</name>
</gene>
<dbReference type="AlphaFoldDB" id="A0AA40BTG5"/>
<keyword evidence="4" id="KW-1185">Reference proteome</keyword>
<reference evidence="3" key="1">
    <citation type="submission" date="2023-06" db="EMBL/GenBank/DDBJ databases">
        <title>Genome-scale phylogeny and comparative genomics of the fungal order Sordariales.</title>
        <authorList>
            <consortium name="Lawrence Berkeley National Laboratory"/>
            <person name="Hensen N."/>
            <person name="Bonometti L."/>
            <person name="Westerberg I."/>
            <person name="Brannstrom I.O."/>
            <person name="Guillou S."/>
            <person name="Cros-Aarteil S."/>
            <person name="Calhoun S."/>
            <person name="Haridas S."/>
            <person name="Kuo A."/>
            <person name="Mondo S."/>
            <person name="Pangilinan J."/>
            <person name="Riley R."/>
            <person name="LaButti K."/>
            <person name="Andreopoulos B."/>
            <person name="Lipzen A."/>
            <person name="Chen C."/>
            <person name="Yanf M."/>
            <person name="Daum C."/>
            <person name="Ng V."/>
            <person name="Clum A."/>
            <person name="Steindorff A."/>
            <person name="Ohm R."/>
            <person name="Martin F."/>
            <person name="Silar P."/>
            <person name="Natvig D."/>
            <person name="Lalanne C."/>
            <person name="Gautier V."/>
            <person name="Ament-velasquez S.L."/>
            <person name="Kruys A."/>
            <person name="Hutchinson M.I."/>
            <person name="Powell A.J."/>
            <person name="Barry K."/>
            <person name="Miller A.N."/>
            <person name="Grigoriev I.V."/>
            <person name="Debuchy R."/>
            <person name="Gladieux P."/>
            <person name="Thoren M.H."/>
            <person name="Johannesson H."/>
        </authorList>
    </citation>
    <scope>NUCLEOTIDE SEQUENCE</scope>
    <source>
        <strain evidence="3">SMH3187-1</strain>
    </source>
</reference>
<organism evidence="3 4">
    <name type="scientific">Schizothecium vesticola</name>
    <dbReference type="NCBI Taxonomy" id="314040"/>
    <lineage>
        <taxon>Eukaryota</taxon>
        <taxon>Fungi</taxon>
        <taxon>Dikarya</taxon>
        <taxon>Ascomycota</taxon>
        <taxon>Pezizomycotina</taxon>
        <taxon>Sordariomycetes</taxon>
        <taxon>Sordariomycetidae</taxon>
        <taxon>Sordariales</taxon>
        <taxon>Schizotheciaceae</taxon>
        <taxon>Schizothecium</taxon>
    </lineage>
</organism>
<evidence type="ECO:0000256" key="1">
    <source>
        <dbReference type="SAM" id="MobiDB-lite"/>
    </source>
</evidence>
<sequence length="869" mass="95869">MAPHQPPSCSVCKNFRPARHTTTSKPRENTEEILFSRAYKRRPLSHFAKSCGLGCRGCSLVVDAIEAWQPGWTTEHVDDAVVDVKLQDSVLALFLYLLPNKREMVQSLGIFQSQESATAPLSNRPFCSTRGIVADTTSRAASERATSWLTDCLANHPDCGGGDEEYMPRRVLRVRAAGSKNESPQAIYLVEDPSKTAPYAALSYCWGSDLGGVVTTLLANKKDHITQGIPVGSLPKTIQDAITVCRGLGHLYLWVDALCIVQDDRQDWAREAAQMKNVYRCAQVTITAHAAASCKDGFLGPQAYGQPGWQRSFWTRFGPSEERNRAFIRMGEPVYANDGDDDPEPSSSVLNTRGWTLQEALLPRRTLHFVGEEMVWECETRHFCECGHVEGIGPYNDDPMIKTAFWKGDDRHDEDDDWYQGLDGASDSDDDRPPATTATTTTTGRRNPEGNGWMVLVERYSRRNLTYGSDKLPAIAGLAEMAATENRPTGMSFSMDDVYFAGIFRSDIPAQLLWFVKDDPDGVEEGKIQPPKRRHPDPSHYRAPSWSWASVDGRISYPLEVRLTRDHSKFAQGQRVFPLIIYSSRTFSIPGLDGGALARDLTMEGLIAPVVLTVAQLPRRSRYTHEIRTPGHRFKGRASVVRPRDGKMYEVVCDEIQDFDVAIGGSICNCLHVIHDSDGAGKDDNAGLDAKAAVGNGSEGNKHGDEGDAKSVDSNGLVWDSDAGTYDETDGSEDYGSDGRSLSPDTVLSESDSGSDNQSDGEGVREHDASDGEIENFGRPGPPVIEEGDSEEGKWCEKCAVGSGYWDRPGFYCLRIAVSSDLFFLVLQRSRLVPQAWERIGIGKIALAGERDEMQSLFRGGETRVIRLV</sequence>
<accession>A0AA40BTG5</accession>
<feature type="region of interest" description="Disordered" evidence="1">
    <location>
        <begin position="690"/>
        <end position="791"/>
    </location>
</feature>
<proteinExistence type="predicted"/>
<evidence type="ECO:0000313" key="4">
    <source>
        <dbReference type="Proteomes" id="UP001172155"/>
    </source>
</evidence>
<dbReference type="InterPro" id="IPR010730">
    <property type="entry name" value="HET"/>
</dbReference>
<evidence type="ECO:0000313" key="3">
    <source>
        <dbReference type="EMBL" id="KAK0740081.1"/>
    </source>
</evidence>
<dbReference type="EMBL" id="JAUKUD010000006">
    <property type="protein sequence ID" value="KAK0740081.1"/>
    <property type="molecule type" value="Genomic_DNA"/>
</dbReference>
<protein>
    <submittedName>
        <fullName evidence="3">Heterokaryon incompatibility protein-domain-containing protein</fullName>
    </submittedName>
</protein>
<feature type="compositionally biased region" description="Low complexity" evidence="1">
    <location>
        <begin position="434"/>
        <end position="445"/>
    </location>
</feature>
<dbReference type="PANTHER" id="PTHR33112">
    <property type="entry name" value="DOMAIN PROTEIN, PUTATIVE-RELATED"/>
    <property type="match status" value="1"/>
</dbReference>
<feature type="region of interest" description="Disordered" evidence="1">
    <location>
        <begin position="416"/>
        <end position="450"/>
    </location>
</feature>
<comment type="caution">
    <text evidence="3">The sequence shown here is derived from an EMBL/GenBank/DDBJ whole genome shotgun (WGS) entry which is preliminary data.</text>
</comment>
<evidence type="ECO:0000259" key="2">
    <source>
        <dbReference type="Pfam" id="PF06985"/>
    </source>
</evidence>
<feature type="compositionally biased region" description="Acidic residues" evidence="1">
    <location>
        <begin position="725"/>
        <end position="736"/>
    </location>
</feature>
<dbReference type="PANTHER" id="PTHR33112:SF15">
    <property type="entry name" value="HETEROKARYON INCOMPATIBILITY DOMAIN-CONTAINING PROTEIN"/>
    <property type="match status" value="1"/>
</dbReference>